<evidence type="ECO:0000256" key="5">
    <source>
        <dbReference type="SAM" id="Phobius"/>
    </source>
</evidence>
<dbReference type="InterPro" id="IPR058636">
    <property type="entry name" value="Beta-barrel_YknX"/>
</dbReference>
<dbReference type="Pfam" id="PF25973">
    <property type="entry name" value="BSH_CzcB"/>
    <property type="match status" value="1"/>
</dbReference>
<name>A0A7I8DRT1_9FIRM</name>
<feature type="compositionally biased region" description="Polar residues" evidence="4">
    <location>
        <begin position="547"/>
        <end position="557"/>
    </location>
</feature>
<reference evidence="9 10" key="1">
    <citation type="submission" date="2020-08" db="EMBL/GenBank/DDBJ databases">
        <title>Draft genome sequencing of an Anaerocolumna strain isolated from anoxic soil subjected to BSD treatment.</title>
        <authorList>
            <person name="Uek A."/>
            <person name="Tonouchi A."/>
        </authorList>
    </citation>
    <scope>NUCLEOTIDE SEQUENCE [LARGE SCALE GENOMIC DNA]</scope>
    <source>
        <strain evidence="9 10">CTTW</strain>
    </source>
</reference>
<dbReference type="Pfam" id="PF25917">
    <property type="entry name" value="BSH_RND"/>
    <property type="match status" value="1"/>
</dbReference>
<keyword evidence="5" id="KW-1133">Transmembrane helix</keyword>
<evidence type="ECO:0000256" key="2">
    <source>
        <dbReference type="ARBA" id="ARBA00023054"/>
    </source>
</evidence>
<dbReference type="InterPro" id="IPR058647">
    <property type="entry name" value="BSH_CzcB-like"/>
</dbReference>
<comment type="subcellular location">
    <subcellularLocation>
        <location evidence="1">Cell envelope</location>
    </subcellularLocation>
</comment>
<dbReference type="InterPro" id="IPR050465">
    <property type="entry name" value="UPF0194_transport"/>
</dbReference>
<gene>
    <name evidence="9" type="ORF">bsdcttw_30550</name>
</gene>
<evidence type="ECO:0000256" key="3">
    <source>
        <dbReference type="SAM" id="Coils"/>
    </source>
</evidence>
<dbReference type="Pfam" id="PF25990">
    <property type="entry name" value="Beta-barrel_YknX"/>
    <property type="match status" value="1"/>
</dbReference>
<evidence type="ECO:0000259" key="8">
    <source>
        <dbReference type="Pfam" id="PF25990"/>
    </source>
</evidence>
<sequence length="557" mass="59746">MAKQESNNEKQKKKRSFKNIKWKKVIKYSLILIVIAIIGGKIYSTIKHGKANINMAVQTQAAAKGNIESMLSGKGTIEPLDKYEVNALVKGEVLDAPFEEGDTVKKGDILYQVSTKDVENGIESASLSLEKAQKSYQDTVTKLDDLKGTSPLSGYIKKLYVKEGDNIQAGSNIADVYDSDYMYLDIPFLSALVSDDLIGKQATVYIAATMEELKGKVTAASAMTETLSGGISVRKVTIKVKNPGGLTAGATALASIGKEQSADNGTFRAVTEQTITAVNSGKIDSLKLVEGKYVKKGSIMYTLSAKDVSNAVEDSKIAVKEAELTLKNQENQLDSYSIKSPISGEVILKNKKKGDTIDPQTDNAKGALAIVYDLSAMTFRMNIDELQIRNISLGQKVKITAEALPGEIIEGKVEKIGLNSTTTNGVSTYPVTIRIDKTGNLLPGMNVTGKIILAKADNVLTVPSGSIMRDNVVYVKSAEGEKKDSKKDKNQPVNADGIPEGFHEVKVEVGISDGTNVEIKSGLKEGDEVYVPYVDTSGTGAGGDYYSSDSDTVTVSE</sequence>
<dbReference type="Proteomes" id="UP000515703">
    <property type="component" value="Chromosome"/>
</dbReference>
<reference evidence="9 10" key="2">
    <citation type="submission" date="2020-08" db="EMBL/GenBank/DDBJ databases">
        <authorList>
            <person name="Ueki A."/>
            <person name="Tonouchi A."/>
        </authorList>
    </citation>
    <scope>NUCLEOTIDE SEQUENCE [LARGE SCALE GENOMIC DNA]</scope>
    <source>
        <strain evidence="9 10">CTTW</strain>
    </source>
</reference>
<dbReference type="PANTHER" id="PTHR32347:SF14">
    <property type="entry name" value="EFFLUX SYSTEM COMPONENT YKNX-RELATED"/>
    <property type="match status" value="1"/>
</dbReference>
<evidence type="ECO:0000313" key="10">
    <source>
        <dbReference type="Proteomes" id="UP000515703"/>
    </source>
</evidence>
<dbReference type="Gene3D" id="2.40.30.170">
    <property type="match status" value="1"/>
</dbReference>
<evidence type="ECO:0000256" key="4">
    <source>
        <dbReference type="SAM" id="MobiDB-lite"/>
    </source>
</evidence>
<organism evidence="9 10">
    <name type="scientific">Anaerocolumna chitinilytica</name>
    <dbReference type="NCBI Taxonomy" id="1727145"/>
    <lineage>
        <taxon>Bacteria</taxon>
        <taxon>Bacillati</taxon>
        <taxon>Bacillota</taxon>
        <taxon>Clostridia</taxon>
        <taxon>Lachnospirales</taxon>
        <taxon>Lachnospiraceae</taxon>
        <taxon>Anaerocolumna</taxon>
    </lineage>
</organism>
<dbReference type="KEGG" id="acht:bsdcttw_30550"/>
<dbReference type="Gene3D" id="2.40.50.100">
    <property type="match status" value="2"/>
</dbReference>
<dbReference type="PANTHER" id="PTHR32347">
    <property type="entry name" value="EFFLUX SYSTEM COMPONENT YKNX-RELATED"/>
    <property type="match status" value="1"/>
</dbReference>
<dbReference type="RefSeq" id="WP_185255728.1">
    <property type="nucleotide sequence ID" value="NZ_AP023368.1"/>
</dbReference>
<feature type="region of interest" description="Disordered" evidence="4">
    <location>
        <begin position="478"/>
        <end position="501"/>
    </location>
</feature>
<keyword evidence="2 3" id="KW-0175">Coiled coil</keyword>
<feature type="domain" description="YknX-like beta-barrel" evidence="8">
    <location>
        <begin position="381"/>
        <end position="448"/>
    </location>
</feature>
<proteinExistence type="predicted"/>
<dbReference type="AlphaFoldDB" id="A0A7I8DRT1"/>
<evidence type="ECO:0000259" key="7">
    <source>
        <dbReference type="Pfam" id="PF25973"/>
    </source>
</evidence>
<dbReference type="EMBL" id="AP023368">
    <property type="protein sequence ID" value="BCK00015.1"/>
    <property type="molecule type" value="Genomic_DNA"/>
</dbReference>
<feature type="compositionally biased region" description="Basic and acidic residues" evidence="4">
    <location>
        <begin position="478"/>
        <end position="490"/>
    </location>
</feature>
<evidence type="ECO:0000259" key="6">
    <source>
        <dbReference type="Pfam" id="PF25917"/>
    </source>
</evidence>
<dbReference type="InterPro" id="IPR058625">
    <property type="entry name" value="MdtA-like_BSH"/>
</dbReference>
<keyword evidence="5" id="KW-0472">Membrane</keyword>
<keyword evidence="5" id="KW-0812">Transmembrane</keyword>
<accession>A0A7I8DRT1</accession>
<feature type="domain" description="CzcB-like barrel-sandwich hybrid" evidence="7">
    <location>
        <begin position="274"/>
        <end position="361"/>
    </location>
</feature>
<feature type="coiled-coil region" evidence="3">
    <location>
        <begin position="312"/>
        <end position="339"/>
    </location>
</feature>
<dbReference type="GO" id="GO:0030313">
    <property type="term" value="C:cell envelope"/>
    <property type="evidence" value="ECO:0007669"/>
    <property type="project" value="UniProtKB-SubCell"/>
</dbReference>
<evidence type="ECO:0000256" key="1">
    <source>
        <dbReference type="ARBA" id="ARBA00004196"/>
    </source>
</evidence>
<protein>
    <submittedName>
        <fullName evidence="9">Secretion protein HlyD</fullName>
    </submittedName>
</protein>
<evidence type="ECO:0000313" key="9">
    <source>
        <dbReference type="EMBL" id="BCK00015.1"/>
    </source>
</evidence>
<feature type="transmembrane region" description="Helical" evidence="5">
    <location>
        <begin position="25"/>
        <end position="43"/>
    </location>
</feature>
<feature type="region of interest" description="Disordered" evidence="4">
    <location>
        <begin position="536"/>
        <end position="557"/>
    </location>
</feature>
<dbReference type="SUPFAM" id="SSF111369">
    <property type="entry name" value="HlyD-like secretion proteins"/>
    <property type="match status" value="2"/>
</dbReference>
<keyword evidence="10" id="KW-1185">Reference proteome</keyword>
<feature type="domain" description="Multidrug resistance protein MdtA-like barrel-sandwich hybrid" evidence="6">
    <location>
        <begin position="83"/>
        <end position="173"/>
    </location>
</feature>
<dbReference type="Gene3D" id="2.40.420.20">
    <property type="match status" value="1"/>
</dbReference>
<dbReference type="Gene3D" id="1.10.287.470">
    <property type="entry name" value="Helix hairpin bin"/>
    <property type="match status" value="1"/>
</dbReference>